<evidence type="ECO:0000313" key="9">
    <source>
        <dbReference type="Proteomes" id="UP001580928"/>
    </source>
</evidence>
<evidence type="ECO:0000256" key="2">
    <source>
        <dbReference type="ARBA" id="ARBA00006679"/>
    </source>
</evidence>
<evidence type="ECO:0000256" key="4">
    <source>
        <dbReference type="ARBA" id="ARBA00022692"/>
    </source>
</evidence>
<dbReference type="PANTHER" id="PTHR33452">
    <property type="entry name" value="OXIDOREDUCTASE CATD-RELATED"/>
    <property type="match status" value="1"/>
</dbReference>
<evidence type="ECO:0000256" key="1">
    <source>
        <dbReference type="ARBA" id="ARBA00004651"/>
    </source>
</evidence>
<name>A0ABV5CBU7_9SPHI</name>
<protein>
    <submittedName>
        <fullName evidence="8">DoxX family protein</fullName>
    </submittedName>
</protein>
<comment type="similarity">
    <text evidence="2">Belongs to the DoxX family.</text>
</comment>
<evidence type="ECO:0000256" key="7">
    <source>
        <dbReference type="SAM" id="Phobius"/>
    </source>
</evidence>
<accession>A0ABV5CBU7</accession>
<keyword evidence="4 7" id="KW-0812">Transmembrane</keyword>
<evidence type="ECO:0000313" key="8">
    <source>
        <dbReference type="EMBL" id="MFB5945031.1"/>
    </source>
</evidence>
<keyword evidence="3" id="KW-1003">Cell membrane</keyword>
<feature type="transmembrane region" description="Helical" evidence="7">
    <location>
        <begin position="112"/>
        <end position="135"/>
    </location>
</feature>
<sequence>MNLIQKVEYWGDTHHPQWLDILRIALGIFIFIKGVLFIADTNSVLRLLEDTAFQPNAWAIIHYVAFAHLVGGIFIAFGLLTRIFVVFQLPILIGAVFFVNLTNGLSYLNSELWVSVLVLILLLVFLVVGSGSGTYSTDGLIKRRRSF</sequence>
<dbReference type="RefSeq" id="WP_375556586.1">
    <property type="nucleotide sequence ID" value="NZ_JBBVGT010000002.1"/>
</dbReference>
<keyword evidence="5 7" id="KW-1133">Transmembrane helix</keyword>
<feature type="transmembrane region" description="Helical" evidence="7">
    <location>
        <begin position="87"/>
        <end position="106"/>
    </location>
</feature>
<proteinExistence type="inferred from homology"/>
<reference evidence="8 9" key="1">
    <citation type="submission" date="2024-04" db="EMBL/GenBank/DDBJ databases">
        <title>Albibacterium profundi sp. nov., isolated from sediment of the Challenger Deep of Mariana Trench.</title>
        <authorList>
            <person name="Wang Y."/>
        </authorList>
    </citation>
    <scope>NUCLEOTIDE SEQUENCE [LARGE SCALE GENOMIC DNA]</scope>
    <source>
        <strain evidence="8 9">RHL897</strain>
    </source>
</reference>
<dbReference type="Proteomes" id="UP001580928">
    <property type="component" value="Unassembled WGS sequence"/>
</dbReference>
<dbReference type="InterPro" id="IPR032808">
    <property type="entry name" value="DoxX"/>
</dbReference>
<feature type="transmembrane region" description="Helical" evidence="7">
    <location>
        <begin position="21"/>
        <end position="39"/>
    </location>
</feature>
<dbReference type="EMBL" id="JBBVGT010000002">
    <property type="protein sequence ID" value="MFB5945031.1"/>
    <property type="molecule type" value="Genomic_DNA"/>
</dbReference>
<feature type="transmembrane region" description="Helical" evidence="7">
    <location>
        <begin position="59"/>
        <end position="80"/>
    </location>
</feature>
<evidence type="ECO:0000256" key="3">
    <source>
        <dbReference type="ARBA" id="ARBA00022475"/>
    </source>
</evidence>
<dbReference type="InterPro" id="IPR051907">
    <property type="entry name" value="DoxX-like_oxidoreductase"/>
</dbReference>
<comment type="subcellular location">
    <subcellularLocation>
        <location evidence="1">Cell membrane</location>
        <topology evidence="1">Multi-pass membrane protein</topology>
    </subcellularLocation>
</comment>
<evidence type="ECO:0000256" key="5">
    <source>
        <dbReference type="ARBA" id="ARBA00022989"/>
    </source>
</evidence>
<dbReference type="PANTHER" id="PTHR33452:SF1">
    <property type="entry name" value="INNER MEMBRANE PROTEIN YPHA-RELATED"/>
    <property type="match status" value="1"/>
</dbReference>
<keyword evidence="6 7" id="KW-0472">Membrane</keyword>
<organism evidence="8 9">
    <name type="scientific">Albibacterium profundi</name>
    <dbReference type="NCBI Taxonomy" id="3134906"/>
    <lineage>
        <taxon>Bacteria</taxon>
        <taxon>Pseudomonadati</taxon>
        <taxon>Bacteroidota</taxon>
        <taxon>Sphingobacteriia</taxon>
        <taxon>Sphingobacteriales</taxon>
        <taxon>Sphingobacteriaceae</taxon>
        <taxon>Albibacterium</taxon>
    </lineage>
</organism>
<keyword evidence="9" id="KW-1185">Reference proteome</keyword>
<gene>
    <name evidence="8" type="ORF">WKR92_04220</name>
</gene>
<evidence type="ECO:0000256" key="6">
    <source>
        <dbReference type="ARBA" id="ARBA00023136"/>
    </source>
</evidence>
<dbReference type="Pfam" id="PF07681">
    <property type="entry name" value="DoxX"/>
    <property type="match status" value="1"/>
</dbReference>
<comment type="caution">
    <text evidence="8">The sequence shown here is derived from an EMBL/GenBank/DDBJ whole genome shotgun (WGS) entry which is preliminary data.</text>
</comment>